<sequence>MLTTFLLPRTAVVEGAAAGLVLSPLQACHASSASAAKALTNDSFRKATTRSENNRQHYCVYIFSAVSDGFACYIALERIG</sequence>
<dbReference type="EMBL" id="GBXM01081475">
    <property type="protein sequence ID" value="JAH27102.1"/>
    <property type="molecule type" value="Transcribed_RNA"/>
</dbReference>
<accession>A0A0E9RE60</accession>
<name>A0A0E9RE60_ANGAN</name>
<organism evidence="1">
    <name type="scientific">Anguilla anguilla</name>
    <name type="common">European freshwater eel</name>
    <name type="synonym">Muraena anguilla</name>
    <dbReference type="NCBI Taxonomy" id="7936"/>
    <lineage>
        <taxon>Eukaryota</taxon>
        <taxon>Metazoa</taxon>
        <taxon>Chordata</taxon>
        <taxon>Craniata</taxon>
        <taxon>Vertebrata</taxon>
        <taxon>Euteleostomi</taxon>
        <taxon>Actinopterygii</taxon>
        <taxon>Neopterygii</taxon>
        <taxon>Teleostei</taxon>
        <taxon>Anguilliformes</taxon>
        <taxon>Anguillidae</taxon>
        <taxon>Anguilla</taxon>
    </lineage>
</organism>
<proteinExistence type="predicted"/>
<reference evidence="1" key="2">
    <citation type="journal article" date="2015" name="Fish Shellfish Immunol.">
        <title>Early steps in the European eel (Anguilla anguilla)-Vibrio vulnificus interaction in the gills: Role of the RtxA13 toxin.</title>
        <authorList>
            <person name="Callol A."/>
            <person name="Pajuelo D."/>
            <person name="Ebbesson L."/>
            <person name="Teles M."/>
            <person name="MacKenzie S."/>
            <person name="Amaro C."/>
        </authorList>
    </citation>
    <scope>NUCLEOTIDE SEQUENCE</scope>
</reference>
<dbReference type="AlphaFoldDB" id="A0A0E9RE60"/>
<evidence type="ECO:0000313" key="1">
    <source>
        <dbReference type="EMBL" id="JAH27102.1"/>
    </source>
</evidence>
<reference evidence="1" key="1">
    <citation type="submission" date="2014-11" db="EMBL/GenBank/DDBJ databases">
        <authorList>
            <person name="Amaro Gonzalez C."/>
        </authorList>
    </citation>
    <scope>NUCLEOTIDE SEQUENCE</scope>
</reference>
<protein>
    <submittedName>
        <fullName evidence="1">Uncharacterized protein</fullName>
    </submittedName>
</protein>